<reference evidence="1" key="1">
    <citation type="submission" date="2021-06" db="EMBL/GenBank/DDBJ databases">
        <authorList>
            <person name="Kallberg Y."/>
            <person name="Tangrot J."/>
            <person name="Rosling A."/>
        </authorList>
    </citation>
    <scope>NUCLEOTIDE SEQUENCE</scope>
    <source>
        <strain evidence="1">MA461A</strain>
    </source>
</reference>
<organism evidence="1 2">
    <name type="scientific">Racocetra persica</name>
    <dbReference type="NCBI Taxonomy" id="160502"/>
    <lineage>
        <taxon>Eukaryota</taxon>
        <taxon>Fungi</taxon>
        <taxon>Fungi incertae sedis</taxon>
        <taxon>Mucoromycota</taxon>
        <taxon>Glomeromycotina</taxon>
        <taxon>Glomeromycetes</taxon>
        <taxon>Diversisporales</taxon>
        <taxon>Gigasporaceae</taxon>
        <taxon>Racocetra</taxon>
    </lineage>
</organism>
<sequence>MENENSFELTKEHSSNIELHNENLAIIVGEPGVRQIVDNWDELDCNKLYNKDLAIIVGELDCNELYNEDSANIMNELAARQIFGS</sequence>
<proteinExistence type="predicted"/>
<accession>A0ACA9LQZ1</accession>
<gene>
    <name evidence="1" type="ORF">RPERSI_LOCUS3740</name>
</gene>
<protein>
    <submittedName>
        <fullName evidence="1">23485_t:CDS:1</fullName>
    </submittedName>
</protein>
<comment type="caution">
    <text evidence="1">The sequence shown here is derived from an EMBL/GenBank/DDBJ whole genome shotgun (WGS) entry which is preliminary data.</text>
</comment>
<name>A0ACA9LQZ1_9GLOM</name>
<evidence type="ECO:0000313" key="2">
    <source>
        <dbReference type="Proteomes" id="UP000789920"/>
    </source>
</evidence>
<evidence type="ECO:0000313" key="1">
    <source>
        <dbReference type="EMBL" id="CAG8545663.1"/>
    </source>
</evidence>
<dbReference type="Proteomes" id="UP000789920">
    <property type="component" value="Unassembled WGS sequence"/>
</dbReference>
<keyword evidence="2" id="KW-1185">Reference proteome</keyword>
<dbReference type="EMBL" id="CAJVQC010004820">
    <property type="protein sequence ID" value="CAG8545663.1"/>
    <property type="molecule type" value="Genomic_DNA"/>
</dbReference>